<reference evidence="2 3" key="1">
    <citation type="submission" date="2019-12" db="EMBL/GenBank/DDBJ databases">
        <title>Nocardia macrotermitis sp. nov. and Nocardia aurantia sp. nov., isolated from the gut of the fungus growing-termite Macrotermes natalensis.</title>
        <authorList>
            <person name="Christine B."/>
            <person name="Rene B."/>
        </authorList>
    </citation>
    <scope>NUCLEOTIDE SEQUENCE [LARGE SCALE GENOMIC DNA]</scope>
    <source>
        <strain evidence="2 3">DSM 102126</strain>
    </source>
</reference>
<dbReference type="Proteomes" id="UP000431901">
    <property type="component" value="Unassembled WGS sequence"/>
</dbReference>
<evidence type="ECO:0000313" key="3">
    <source>
        <dbReference type="Proteomes" id="UP000431901"/>
    </source>
</evidence>
<comment type="caution">
    <text evidence="2">The sequence shown here is derived from an EMBL/GenBank/DDBJ whole genome shotgun (WGS) entry which is preliminary data.</text>
</comment>
<protein>
    <recommendedName>
        <fullName evidence="4">Flp family type IVb pilin</fullName>
    </recommendedName>
</protein>
<sequence>MNLLNDPTLVYLRAVLGTRVHRLRTEDRTRGASAIEWAIITAILAAIALAIGATIMSKIKSKADSINTGT</sequence>
<gene>
    <name evidence="2" type="ORF">GQ466_09950</name>
</gene>
<evidence type="ECO:0008006" key="4">
    <source>
        <dbReference type="Google" id="ProtNLM"/>
    </source>
</evidence>
<dbReference type="EMBL" id="WUTW01000002">
    <property type="protein sequence ID" value="MXQ64359.1"/>
    <property type="molecule type" value="Genomic_DNA"/>
</dbReference>
<organism evidence="2 3">
    <name type="scientific">Actinomadura rayongensis</name>
    <dbReference type="NCBI Taxonomy" id="1429076"/>
    <lineage>
        <taxon>Bacteria</taxon>
        <taxon>Bacillati</taxon>
        <taxon>Actinomycetota</taxon>
        <taxon>Actinomycetes</taxon>
        <taxon>Streptosporangiales</taxon>
        <taxon>Thermomonosporaceae</taxon>
        <taxon>Actinomadura</taxon>
    </lineage>
</organism>
<dbReference type="RefSeq" id="WP_161102599.1">
    <property type="nucleotide sequence ID" value="NZ_JBHLYI010000013.1"/>
</dbReference>
<keyword evidence="3" id="KW-1185">Reference proteome</keyword>
<proteinExistence type="predicted"/>
<feature type="transmembrane region" description="Helical" evidence="1">
    <location>
        <begin position="37"/>
        <end position="56"/>
    </location>
</feature>
<evidence type="ECO:0000256" key="1">
    <source>
        <dbReference type="SAM" id="Phobius"/>
    </source>
</evidence>
<keyword evidence="1" id="KW-1133">Transmembrane helix</keyword>
<keyword evidence="1" id="KW-0472">Membrane</keyword>
<keyword evidence="1" id="KW-0812">Transmembrane</keyword>
<name>A0A6I4W1D2_9ACTN</name>
<dbReference type="AlphaFoldDB" id="A0A6I4W1D2"/>
<accession>A0A6I4W1D2</accession>
<evidence type="ECO:0000313" key="2">
    <source>
        <dbReference type="EMBL" id="MXQ64359.1"/>
    </source>
</evidence>
<dbReference type="OrthoDB" id="3542382at2"/>